<evidence type="ECO:0000313" key="2">
    <source>
        <dbReference type="EMBL" id="CAF1551217.1"/>
    </source>
</evidence>
<comment type="caution">
    <text evidence="2">The sequence shown here is derived from an EMBL/GenBank/DDBJ whole genome shotgun (WGS) entry which is preliminary data.</text>
</comment>
<name>A0A815WRR2_9BILA</name>
<dbReference type="Proteomes" id="UP000663864">
    <property type="component" value="Unassembled WGS sequence"/>
</dbReference>
<dbReference type="AlphaFoldDB" id="A0A815WRR2"/>
<sequence>PRTNIRSKTIQPRSSLSRDNTGSEPCLINSAHYVEEVNEQLYLNQVQARFSTSVITSDCHHYASIDLEDSTTDQTNTDEQVKLVQKKTVFGLIYWYI</sequence>
<dbReference type="EMBL" id="CAJNOT010017264">
    <property type="protein sequence ID" value="CAF1551217.1"/>
    <property type="molecule type" value="Genomic_DNA"/>
</dbReference>
<gene>
    <name evidence="2" type="ORF">ZHD862_LOCUS39356</name>
</gene>
<evidence type="ECO:0000313" key="3">
    <source>
        <dbReference type="Proteomes" id="UP000663864"/>
    </source>
</evidence>
<evidence type="ECO:0000256" key="1">
    <source>
        <dbReference type="SAM" id="MobiDB-lite"/>
    </source>
</evidence>
<feature type="region of interest" description="Disordered" evidence="1">
    <location>
        <begin position="1"/>
        <end position="23"/>
    </location>
</feature>
<reference evidence="2" key="1">
    <citation type="submission" date="2021-02" db="EMBL/GenBank/DDBJ databases">
        <authorList>
            <person name="Nowell W R."/>
        </authorList>
    </citation>
    <scope>NUCLEOTIDE SEQUENCE</scope>
</reference>
<feature type="non-terminal residue" evidence="2">
    <location>
        <position position="1"/>
    </location>
</feature>
<protein>
    <submittedName>
        <fullName evidence="2">Uncharacterized protein</fullName>
    </submittedName>
</protein>
<organism evidence="2 3">
    <name type="scientific">Rotaria sordida</name>
    <dbReference type="NCBI Taxonomy" id="392033"/>
    <lineage>
        <taxon>Eukaryota</taxon>
        <taxon>Metazoa</taxon>
        <taxon>Spiralia</taxon>
        <taxon>Gnathifera</taxon>
        <taxon>Rotifera</taxon>
        <taxon>Eurotatoria</taxon>
        <taxon>Bdelloidea</taxon>
        <taxon>Philodinida</taxon>
        <taxon>Philodinidae</taxon>
        <taxon>Rotaria</taxon>
    </lineage>
</organism>
<accession>A0A815WRR2</accession>
<proteinExistence type="predicted"/>